<sequence length="263" mass="27530">MSFTRPFSNRRRVAAAVVALLVVIALLVWAVGSFSGDDAPSASNGTNSSEGTGGSASSSSSSSTPKPSKKKEPKSEDEGDPSVVPGQVGQTGTFNMDGPAPVQGATFASMPYALPLNPAGPQNTMVRWVDGWGVSPADAKKGTMYVLGHAWGSAPLVFNPLSEAVTADVNLNAPAKTVTGTDGKPVKRYSSDVLNGARIKMRDGANHQRTWKVTRSWLVDKNEAIVDPDIMDDKRPGRIVLIACSVSGTSDLGYNVIVEGELV</sequence>
<organism evidence="2 3">
    <name type="scientific">Corynebacterium macclintockiae</name>
    <dbReference type="NCBI Taxonomy" id="2913501"/>
    <lineage>
        <taxon>Bacteria</taxon>
        <taxon>Bacillati</taxon>
        <taxon>Actinomycetota</taxon>
        <taxon>Actinomycetes</taxon>
        <taxon>Mycobacteriales</taxon>
        <taxon>Corynebacteriaceae</taxon>
        <taxon>Corynebacterium</taxon>
    </lineage>
</organism>
<accession>A0A9X3RQG4</accession>
<keyword evidence="3" id="KW-1185">Reference proteome</keyword>
<feature type="region of interest" description="Disordered" evidence="1">
    <location>
        <begin position="37"/>
        <end position="100"/>
    </location>
</feature>
<dbReference type="EMBL" id="JAKMUV010000005">
    <property type="protein sequence ID" value="MCZ9305089.1"/>
    <property type="molecule type" value="Genomic_DNA"/>
</dbReference>
<proteinExistence type="predicted"/>
<dbReference type="AlphaFoldDB" id="A0A9X3RQG4"/>
<feature type="compositionally biased region" description="Low complexity" evidence="1">
    <location>
        <begin position="41"/>
        <end position="66"/>
    </location>
</feature>
<name>A0A9X3RQG4_9CORY</name>
<evidence type="ECO:0000313" key="2">
    <source>
        <dbReference type="EMBL" id="MCZ9305089.1"/>
    </source>
</evidence>
<dbReference type="RefSeq" id="WP_034977033.1">
    <property type="nucleotide sequence ID" value="NZ_CP180526.1"/>
</dbReference>
<evidence type="ECO:0000256" key="1">
    <source>
        <dbReference type="SAM" id="MobiDB-lite"/>
    </source>
</evidence>
<dbReference type="InterPro" id="IPR023365">
    <property type="entry name" value="Sortase_dom-sf"/>
</dbReference>
<gene>
    <name evidence="2" type="ORF">L8U58_06015</name>
</gene>
<dbReference type="GeneID" id="301813098"/>
<protein>
    <submittedName>
        <fullName evidence="2">Sortase</fullName>
    </submittedName>
</protein>
<dbReference type="Proteomes" id="UP001146505">
    <property type="component" value="Unassembled WGS sequence"/>
</dbReference>
<dbReference type="Gene3D" id="2.40.260.10">
    <property type="entry name" value="Sortase"/>
    <property type="match status" value="1"/>
</dbReference>
<evidence type="ECO:0000313" key="3">
    <source>
        <dbReference type="Proteomes" id="UP001146505"/>
    </source>
</evidence>
<reference evidence="2" key="1">
    <citation type="submission" date="2022-02" db="EMBL/GenBank/DDBJ databases">
        <title>Corynebacterium sp. from urogenital microbiome.</title>
        <authorList>
            <person name="Cappelli E.A."/>
            <person name="Ribeiro T.G."/>
            <person name="Peixe L."/>
        </authorList>
    </citation>
    <scope>NUCLEOTIDE SEQUENCE</scope>
    <source>
        <strain evidence="2">C9Ua_112</strain>
    </source>
</reference>
<comment type="caution">
    <text evidence="2">The sequence shown here is derived from an EMBL/GenBank/DDBJ whole genome shotgun (WGS) entry which is preliminary data.</text>
</comment>